<dbReference type="EMBL" id="CP084930">
    <property type="protein sequence ID" value="USI73194.1"/>
    <property type="molecule type" value="Genomic_DNA"/>
</dbReference>
<dbReference type="RefSeq" id="WP_252167005.1">
    <property type="nucleotide sequence ID" value="NZ_CP084930.1"/>
</dbReference>
<reference evidence="1" key="1">
    <citation type="journal article" date="2022" name="Toxins">
        <title>Genomic Analysis of Sphingopyxis sp. USTB-05 for Biodegrading Cyanobacterial Hepatotoxins.</title>
        <authorList>
            <person name="Liu C."/>
            <person name="Xu Q."/>
            <person name="Zhao Z."/>
            <person name="Zhang H."/>
            <person name="Liu X."/>
            <person name="Yin C."/>
            <person name="Liu Y."/>
            <person name="Yan H."/>
        </authorList>
    </citation>
    <scope>NUCLEOTIDE SEQUENCE</scope>
    <source>
        <strain evidence="1">NBD5</strain>
    </source>
</reference>
<keyword evidence="2" id="KW-1185">Reference proteome</keyword>
<accession>A0ABY4X8F5</accession>
<proteinExistence type="predicted"/>
<gene>
    <name evidence="1" type="ORF">LHA26_01560</name>
</gene>
<evidence type="ECO:0008006" key="3">
    <source>
        <dbReference type="Google" id="ProtNLM"/>
    </source>
</evidence>
<name>A0ABY4X8F5_9SPHN</name>
<organism evidence="1 2">
    <name type="scientific">Sphingomonas morindae</name>
    <dbReference type="NCBI Taxonomy" id="1541170"/>
    <lineage>
        <taxon>Bacteria</taxon>
        <taxon>Pseudomonadati</taxon>
        <taxon>Pseudomonadota</taxon>
        <taxon>Alphaproteobacteria</taxon>
        <taxon>Sphingomonadales</taxon>
        <taxon>Sphingomonadaceae</taxon>
        <taxon>Sphingomonas</taxon>
    </lineage>
</organism>
<sequence length="302" mass="32730">MARAEGLAALVAAELDLPIQPAAARLAAAVAARHGAAARAVLFYGSCLREARLDGLMLDFYLIVSDYRAAYRQGWEARANRLLPPNVYPIEADGLAAKYAVLSEADLARLCGPDTDNPSVWARFAQPARIAWAADGEARDAVVRAVAGAAPTLLARALPLLPAGAGADDDLALWRLAFTLTYGAELRAERAARPSGIVDADPDRYRRFGAAALPIARQQAAARMETRRAARRWRRTQRRGKLLTLARLAKASATFAGGLDYLAWKINRHAGTRIAITPWQRRWPLLGALTLLPRLLARGSVR</sequence>
<evidence type="ECO:0000313" key="1">
    <source>
        <dbReference type="EMBL" id="USI73194.1"/>
    </source>
</evidence>
<protein>
    <recommendedName>
        <fullName evidence="3">Phosphatidate cytidylyltransferase</fullName>
    </recommendedName>
</protein>
<evidence type="ECO:0000313" key="2">
    <source>
        <dbReference type="Proteomes" id="UP001056937"/>
    </source>
</evidence>
<dbReference type="Proteomes" id="UP001056937">
    <property type="component" value="Chromosome 1"/>
</dbReference>